<evidence type="ECO:0000256" key="1">
    <source>
        <dbReference type="ARBA" id="ARBA00010515"/>
    </source>
</evidence>
<gene>
    <name evidence="5" type="primary">mlhB</name>
    <name evidence="5" type="ORF">EKPJFOCH_1685</name>
</gene>
<accession>A0ABQ4TJN9</accession>
<dbReference type="Gene3D" id="3.40.50.1820">
    <property type="entry name" value="alpha/beta hydrolase"/>
    <property type="match status" value="1"/>
</dbReference>
<dbReference type="InterPro" id="IPR013094">
    <property type="entry name" value="AB_hydrolase_3"/>
</dbReference>
<dbReference type="InterPro" id="IPR050300">
    <property type="entry name" value="GDXG_lipolytic_enzyme"/>
</dbReference>
<evidence type="ECO:0000259" key="4">
    <source>
        <dbReference type="Pfam" id="PF07859"/>
    </source>
</evidence>
<dbReference type="PROSITE" id="PS01173">
    <property type="entry name" value="LIPASE_GDXG_HIS"/>
    <property type="match status" value="1"/>
</dbReference>
<sequence>MNGKDIEELNAVRAMLGSKPRPVGWSERRARLDEVGSVWPIAEDIVLEATTLAGVPCEWSTSPGADAARVLVYFHGGGYCSGSIASHRRLVTEAGRAAGARTLAVGYRRAPEHPYPAALDDALSVWTGLLRLGFDPAQVAVAGDSAGGGLTLALVQHLRTASQLMPGCLWLISPWTDLTLSGVSLAAKSTVDPLISRHYLAELVDAYLSVGHDRADPLVSPLFANLSGLPPTLIQVGSDETLLDDATRLAAAMGAADIAVTLEIWPHMIHAWPLWNARLDAGRRAIAAAGAFLQARLK</sequence>
<dbReference type="PANTHER" id="PTHR48081">
    <property type="entry name" value="AB HYDROLASE SUPERFAMILY PROTEIN C4A8.06C"/>
    <property type="match status" value="1"/>
</dbReference>
<evidence type="ECO:0000313" key="6">
    <source>
        <dbReference type="Proteomes" id="UP001055101"/>
    </source>
</evidence>
<comment type="similarity">
    <text evidence="1">Belongs to the 'GDXG' lipolytic enzyme family.</text>
</comment>
<keyword evidence="2 5" id="KW-0378">Hydrolase</keyword>
<dbReference type="Pfam" id="PF07859">
    <property type="entry name" value="Abhydrolase_3"/>
    <property type="match status" value="1"/>
</dbReference>
<dbReference type="Proteomes" id="UP001055101">
    <property type="component" value="Unassembled WGS sequence"/>
</dbReference>
<dbReference type="GO" id="GO:0016787">
    <property type="term" value="F:hydrolase activity"/>
    <property type="evidence" value="ECO:0007669"/>
    <property type="project" value="UniProtKB-KW"/>
</dbReference>
<dbReference type="PANTHER" id="PTHR48081:SF30">
    <property type="entry name" value="ACETYL-HYDROLASE LIPR-RELATED"/>
    <property type="match status" value="1"/>
</dbReference>
<reference evidence="5" key="2">
    <citation type="submission" date="2021-08" db="EMBL/GenBank/DDBJ databases">
        <authorList>
            <person name="Tani A."/>
            <person name="Ola A."/>
            <person name="Ogura Y."/>
            <person name="Katsura K."/>
            <person name="Hayashi T."/>
        </authorList>
    </citation>
    <scope>NUCLEOTIDE SEQUENCE</scope>
    <source>
        <strain evidence="5">DSM 23674</strain>
    </source>
</reference>
<dbReference type="PROSITE" id="PS01174">
    <property type="entry name" value="LIPASE_GDXG_SER"/>
    <property type="match status" value="1"/>
</dbReference>
<feature type="domain" description="Alpha/beta hydrolase fold-3" evidence="4">
    <location>
        <begin position="71"/>
        <end position="272"/>
    </location>
</feature>
<evidence type="ECO:0000256" key="2">
    <source>
        <dbReference type="ARBA" id="ARBA00022801"/>
    </source>
</evidence>
<dbReference type="InterPro" id="IPR002168">
    <property type="entry name" value="Lipase_GDXG_HIS_AS"/>
</dbReference>
<dbReference type="SUPFAM" id="SSF53474">
    <property type="entry name" value="alpha/beta-Hydrolases"/>
    <property type="match status" value="1"/>
</dbReference>
<name>A0ABQ4TJN9_9HYPH</name>
<dbReference type="RefSeq" id="WP_147814709.1">
    <property type="nucleotide sequence ID" value="NZ_BPRA01000007.1"/>
</dbReference>
<comment type="caution">
    <text evidence="5">The sequence shown here is derived from an EMBL/GenBank/DDBJ whole genome shotgun (WGS) entry which is preliminary data.</text>
</comment>
<protein>
    <submittedName>
        <fullName evidence="5">Monoterpene epsilon-lactone hydrolase</fullName>
    </submittedName>
</protein>
<evidence type="ECO:0000256" key="3">
    <source>
        <dbReference type="PROSITE-ProRule" id="PRU10038"/>
    </source>
</evidence>
<feature type="active site" evidence="3">
    <location>
        <position position="145"/>
    </location>
</feature>
<dbReference type="InterPro" id="IPR029058">
    <property type="entry name" value="AB_hydrolase_fold"/>
</dbReference>
<dbReference type="EMBL" id="BPRA01000007">
    <property type="protein sequence ID" value="GJE55196.1"/>
    <property type="molecule type" value="Genomic_DNA"/>
</dbReference>
<organism evidence="5 6">
    <name type="scientific">Methylobacterium thuringiense</name>
    <dbReference type="NCBI Taxonomy" id="1003091"/>
    <lineage>
        <taxon>Bacteria</taxon>
        <taxon>Pseudomonadati</taxon>
        <taxon>Pseudomonadota</taxon>
        <taxon>Alphaproteobacteria</taxon>
        <taxon>Hyphomicrobiales</taxon>
        <taxon>Methylobacteriaceae</taxon>
        <taxon>Methylobacterium</taxon>
    </lineage>
</organism>
<reference evidence="5" key="1">
    <citation type="journal article" date="2021" name="Front. Microbiol.">
        <title>Comprehensive Comparative Genomics and Phenotyping of Methylobacterium Species.</title>
        <authorList>
            <person name="Alessa O."/>
            <person name="Ogura Y."/>
            <person name="Fujitani Y."/>
            <person name="Takami H."/>
            <person name="Hayashi T."/>
            <person name="Sahin N."/>
            <person name="Tani A."/>
        </authorList>
    </citation>
    <scope>NUCLEOTIDE SEQUENCE</scope>
    <source>
        <strain evidence="5">DSM 23674</strain>
    </source>
</reference>
<evidence type="ECO:0000313" key="5">
    <source>
        <dbReference type="EMBL" id="GJE55196.1"/>
    </source>
</evidence>
<proteinExistence type="inferred from homology"/>
<dbReference type="InterPro" id="IPR033140">
    <property type="entry name" value="Lipase_GDXG_put_SER_AS"/>
</dbReference>
<keyword evidence="6" id="KW-1185">Reference proteome</keyword>